<dbReference type="CDD" id="cd18873">
    <property type="entry name" value="NUDIX_NadM_like"/>
    <property type="match status" value="1"/>
</dbReference>
<evidence type="ECO:0000259" key="3">
    <source>
        <dbReference type="PROSITE" id="PS51462"/>
    </source>
</evidence>
<dbReference type="InterPro" id="IPR004821">
    <property type="entry name" value="Cyt_trans-like"/>
</dbReference>
<dbReference type="PANTHER" id="PTHR21342">
    <property type="entry name" value="PHOSPHOPANTETHEINE ADENYLYLTRANSFERASE"/>
    <property type="match status" value="1"/>
</dbReference>
<sequence length="342" mass="38613">MYDAAVLIGRFQPVHNGHLALLREALARARQAVVVVGSAFQARTPKNPFTWQERAQMLRAALPEPERARLTMLPMRDYYDEPRWADAVRQTVAQATPARARLALVGHFKDSSSGYLRAFPGWDLIRMERQGTIDATAIRDAYLGASASTPEAALAPWAPHIPAATRAWLEQFAHTAHYPALQEEWRMLRAYRNSWACAPYPPVFVTVDALLRCQGRVLLIRRAHAPGKGLWALPGGFVEPHDTLWQSCLRELAEETHCPLPEERLRQALRAVRVFDHPERSQRGRVITHAYFFDLDDDALPEVRGGDDAAHAQWVAQEQLAGMEDQFHDDHWHIIGQLLAPG</sequence>
<evidence type="ECO:0000256" key="2">
    <source>
        <dbReference type="ARBA" id="ARBA00022695"/>
    </source>
</evidence>
<dbReference type="Pfam" id="PF01467">
    <property type="entry name" value="CTP_transf_like"/>
    <property type="match status" value="1"/>
</dbReference>
<dbReference type="RefSeq" id="WP_013517713.1">
    <property type="nucleotide sequence ID" value="NZ_CP051298.1"/>
</dbReference>
<dbReference type="Gene3D" id="3.40.50.620">
    <property type="entry name" value="HUPs"/>
    <property type="match status" value="1"/>
</dbReference>
<dbReference type="EMBL" id="CP051298">
    <property type="protein sequence ID" value="QKD42962.1"/>
    <property type="molecule type" value="Genomic_DNA"/>
</dbReference>
<dbReference type="Gene3D" id="3.90.79.10">
    <property type="entry name" value="Nucleoside Triphosphate Pyrophosphohydrolase"/>
    <property type="match status" value="1"/>
</dbReference>
<reference evidence="4 5" key="1">
    <citation type="submission" date="2020-05" db="EMBL/GenBank/DDBJ databases">
        <title>Complete genome sequence of Alicycliphilus denitrificans DP3.</title>
        <authorList>
            <person name="Chen X."/>
        </authorList>
    </citation>
    <scope>NUCLEOTIDE SEQUENCE [LARGE SCALE GENOMIC DNA]</scope>
    <source>
        <strain evidence="4 5">DP3</strain>
    </source>
</reference>
<evidence type="ECO:0000313" key="4">
    <source>
        <dbReference type="EMBL" id="QKD42962.1"/>
    </source>
</evidence>
<dbReference type="InterPro" id="IPR000086">
    <property type="entry name" value="NUDIX_hydrolase_dom"/>
</dbReference>
<dbReference type="InterPro" id="IPR014729">
    <property type="entry name" value="Rossmann-like_a/b/a_fold"/>
</dbReference>
<organism evidence="4 5">
    <name type="scientific">Alicycliphilus denitrificans</name>
    <dbReference type="NCBI Taxonomy" id="179636"/>
    <lineage>
        <taxon>Bacteria</taxon>
        <taxon>Pseudomonadati</taxon>
        <taxon>Pseudomonadota</taxon>
        <taxon>Betaproteobacteria</taxon>
        <taxon>Burkholderiales</taxon>
        <taxon>Comamonadaceae</taxon>
        <taxon>Alicycliphilus</taxon>
    </lineage>
</organism>
<dbReference type="PROSITE" id="PS51462">
    <property type="entry name" value="NUDIX"/>
    <property type="match status" value="1"/>
</dbReference>
<dbReference type="SUPFAM" id="SSF52374">
    <property type="entry name" value="Nucleotidylyl transferase"/>
    <property type="match status" value="1"/>
</dbReference>
<evidence type="ECO:0000313" key="5">
    <source>
        <dbReference type="Proteomes" id="UP000500755"/>
    </source>
</evidence>
<name>A0A858ZR53_9BURK</name>
<dbReference type="Pfam" id="PF00293">
    <property type="entry name" value="NUDIX"/>
    <property type="match status" value="1"/>
</dbReference>
<dbReference type="GO" id="GO:0016779">
    <property type="term" value="F:nucleotidyltransferase activity"/>
    <property type="evidence" value="ECO:0007669"/>
    <property type="project" value="UniProtKB-KW"/>
</dbReference>
<keyword evidence="1 4" id="KW-0808">Transferase</keyword>
<dbReference type="PANTHER" id="PTHR21342:SF0">
    <property type="entry name" value="BIFUNCTIONAL NMN ADENYLYLTRANSFERASE_NUDIX HYDROLASE"/>
    <property type="match status" value="1"/>
</dbReference>
<feature type="domain" description="Nudix hydrolase" evidence="3">
    <location>
        <begin position="202"/>
        <end position="341"/>
    </location>
</feature>
<dbReference type="InterPro" id="IPR015797">
    <property type="entry name" value="NUDIX_hydrolase-like_dom_sf"/>
</dbReference>
<keyword evidence="2 4" id="KW-0548">Nucleotidyltransferase</keyword>
<proteinExistence type="predicted"/>
<dbReference type="NCBIfam" id="TIGR00125">
    <property type="entry name" value="cyt_tran_rel"/>
    <property type="match status" value="1"/>
</dbReference>
<protein>
    <submittedName>
        <fullName evidence="4">Bifunctional nicotinamide-nucleotide adenylyltransferase/Nudix hydroxylase</fullName>
    </submittedName>
</protein>
<dbReference type="AlphaFoldDB" id="A0A858ZR53"/>
<dbReference type="Proteomes" id="UP000500755">
    <property type="component" value="Chromosome"/>
</dbReference>
<evidence type="ECO:0000256" key="1">
    <source>
        <dbReference type="ARBA" id="ARBA00022679"/>
    </source>
</evidence>
<dbReference type="SUPFAM" id="SSF55811">
    <property type="entry name" value="Nudix"/>
    <property type="match status" value="1"/>
</dbReference>
<gene>
    <name evidence="4" type="ORF">HF896_04785</name>
</gene>
<accession>A0A858ZR53</accession>